<dbReference type="Proteomes" id="UP000245622">
    <property type="component" value="Chromosome 1"/>
</dbReference>
<name>A0A1V1I0P6_9FIRM</name>
<evidence type="ECO:0000313" key="3">
    <source>
        <dbReference type="Proteomes" id="UP000245622"/>
    </source>
</evidence>
<dbReference type="RefSeq" id="WP_180703482.1">
    <property type="nucleotide sequence ID" value="NZ_LN555523.1"/>
</dbReference>
<feature type="transmembrane region" description="Helical" evidence="1">
    <location>
        <begin position="239"/>
        <end position="261"/>
    </location>
</feature>
<organism evidence="2 3">
    <name type="scientific">Romboutsia ilealis</name>
    <dbReference type="NCBI Taxonomy" id="1115758"/>
    <lineage>
        <taxon>Bacteria</taxon>
        <taxon>Bacillati</taxon>
        <taxon>Bacillota</taxon>
        <taxon>Clostridia</taxon>
        <taxon>Peptostreptococcales</taxon>
        <taxon>Peptostreptococcaceae</taxon>
        <taxon>Romboutsia</taxon>
    </lineage>
</organism>
<keyword evidence="1" id="KW-1133">Transmembrane helix</keyword>
<accession>A0A1V1I0P6</accession>
<keyword evidence="1" id="KW-0812">Transmembrane</keyword>
<dbReference type="GeneID" id="82205226"/>
<feature type="transmembrane region" description="Helical" evidence="1">
    <location>
        <begin position="147"/>
        <end position="171"/>
    </location>
</feature>
<feature type="transmembrane region" description="Helical" evidence="1">
    <location>
        <begin position="12"/>
        <end position="33"/>
    </location>
</feature>
<feature type="transmembrane region" description="Helical" evidence="1">
    <location>
        <begin position="183"/>
        <end position="203"/>
    </location>
</feature>
<dbReference type="KEGG" id="ril:CRIB_1047"/>
<sequence>MLGKLLKYELKATSRVFIPLYIAILVVSIVNGLSLNLEIFNIQGLATIILMCLFISLFVITIVVTIQRFNKNLLKDEGYLMFTLPVSSKSLVLSKYLTSLIWTFLSFVVAFLSFNIIFIIPTYKYFDFSYFVNEFNLLFSNMLNLNILGQFIKIILLMVISYTIFIFNVYLSLSIGQLPIFNRFRNISSFIGFLVINLLISYAQNTVSLFVNDASVNIEAIDNINYAISSVTSIVSKGLNIAIVINLIIILVLFFATTYILDKKLNLE</sequence>
<dbReference type="EMBL" id="LN555523">
    <property type="protein sequence ID" value="CED93798.1"/>
    <property type="molecule type" value="Genomic_DNA"/>
</dbReference>
<keyword evidence="1" id="KW-0472">Membrane</keyword>
<proteinExistence type="predicted"/>
<evidence type="ECO:0000313" key="2">
    <source>
        <dbReference type="EMBL" id="CED93798.1"/>
    </source>
</evidence>
<feature type="transmembrane region" description="Helical" evidence="1">
    <location>
        <begin position="45"/>
        <end position="66"/>
    </location>
</feature>
<feature type="transmembrane region" description="Helical" evidence="1">
    <location>
        <begin position="96"/>
        <end position="120"/>
    </location>
</feature>
<evidence type="ECO:0000256" key="1">
    <source>
        <dbReference type="SAM" id="Phobius"/>
    </source>
</evidence>
<dbReference type="AlphaFoldDB" id="A0A1V1I0P6"/>
<gene>
    <name evidence="2" type="ORF">CRIB_1047</name>
</gene>
<keyword evidence="3" id="KW-1185">Reference proteome</keyword>
<reference evidence="2 3" key="1">
    <citation type="submission" date="2014-04" db="EMBL/GenBank/DDBJ databases">
        <authorList>
            <person name="Hornung B.V."/>
        </authorList>
    </citation>
    <scope>NUCLEOTIDE SEQUENCE [LARGE SCALE GENOMIC DNA]</scope>
    <source>
        <strain evidence="2 3">CRIB</strain>
    </source>
</reference>
<protein>
    <submittedName>
        <fullName evidence="2">ABC super ATP binding cassette transporter permease subunit</fullName>
    </submittedName>
</protein>